<name>A0A392U4S9_9FABA</name>
<keyword evidence="2" id="KW-1185">Reference proteome</keyword>
<evidence type="ECO:0000313" key="1">
    <source>
        <dbReference type="EMBL" id="MCI67724.1"/>
    </source>
</evidence>
<comment type="caution">
    <text evidence="1">The sequence shown here is derived from an EMBL/GenBank/DDBJ whole genome shotgun (WGS) entry which is preliminary data.</text>
</comment>
<organism evidence="1 2">
    <name type="scientific">Trifolium medium</name>
    <dbReference type="NCBI Taxonomy" id="97028"/>
    <lineage>
        <taxon>Eukaryota</taxon>
        <taxon>Viridiplantae</taxon>
        <taxon>Streptophyta</taxon>
        <taxon>Embryophyta</taxon>
        <taxon>Tracheophyta</taxon>
        <taxon>Spermatophyta</taxon>
        <taxon>Magnoliopsida</taxon>
        <taxon>eudicotyledons</taxon>
        <taxon>Gunneridae</taxon>
        <taxon>Pentapetalae</taxon>
        <taxon>rosids</taxon>
        <taxon>fabids</taxon>
        <taxon>Fabales</taxon>
        <taxon>Fabaceae</taxon>
        <taxon>Papilionoideae</taxon>
        <taxon>50 kb inversion clade</taxon>
        <taxon>NPAAA clade</taxon>
        <taxon>Hologalegina</taxon>
        <taxon>IRL clade</taxon>
        <taxon>Trifolieae</taxon>
        <taxon>Trifolium</taxon>
    </lineage>
</organism>
<sequence>MCKKKKESCVGRRTPACSAITREKKGVEVLVPACGAGVAACGAGMWKPVKSVLDN</sequence>
<dbReference type="AlphaFoldDB" id="A0A392U4S9"/>
<dbReference type="EMBL" id="LXQA010722459">
    <property type="protein sequence ID" value="MCI67724.1"/>
    <property type="molecule type" value="Genomic_DNA"/>
</dbReference>
<protein>
    <submittedName>
        <fullName evidence="1">Uncharacterized protein</fullName>
    </submittedName>
</protein>
<accession>A0A392U4S9</accession>
<dbReference type="Proteomes" id="UP000265520">
    <property type="component" value="Unassembled WGS sequence"/>
</dbReference>
<evidence type="ECO:0000313" key="2">
    <source>
        <dbReference type="Proteomes" id="UP000265520"/>
    </source>
</evidence>
<proteinExistence type="predicted"/>
<reference evidence="1 2" key="1">
    <citation type="journal article" date="2018" name="Front. Plant Sci.">
        <title>Red Clover (Trifolium pratense) and Zigzag Clover (T. medium) - A Picture of Genomic Similarities and Differences.</title>
        <authorList>
            <person name="Dluhosova J."/>
            <person name="Istvanek J."/>
            <person name="Nedelnik J."/>
            <person name="Repkova J."/>
        </authorList>
    </citation>
    <scope>NUCLEOTIDE SEQUENCE [LARGE SCALE GENOMIC DNA]</scope>
    <source>
        <strain evidence="2">cv. 10/8</strain>
        <tissue evidence="1">Leaf</tissue>
    </source>
</reference>